<organism evidence="4 5">
    <name type="scientific">Cystobacter fuscus (strain ATCC 25194 / DSM 2262 / NBRC 100088 / M29)</name>
    <dbReference type="NCBI Taxonomy" id="1242864"/>
    <lineage>
        <taxon>Bacteria</taxon>
        <taxon>Pseudomonadati</taxon>
        <taxon>Myxococcota</taxon>
        <taxon>Myxococcia</taxon>
        <taxon>Myxococcales</taxon>
        <taxon>Cystobacterineae</taxon>
        <taxon>Archangiaceae</taxon>
        <taxon>Cystobacter</taxon>
    </lineage>
</organism>
<evidence type="ECO:0000313" key="4">
    <source>
        <dbReference type="EMBL" id="EPX64900.1"/>
    </source>
</evidence>
<feature type="domain" description="DUF6748" evidence="3">
    <location>
        <begin position="65"/>
        <end position="136"/>
    </location>
</feature>
<dbReference type="PROSITE" id="PS51257">
    <property type="entry name" value="PROKAR_LIPOPROTEIN"/>
    <property type="match status" value="1"/>
</dbReference>
<feature type="region of interest" description="Disordered" evidence="1">
    <location>
        <begin position="19"/>
        <end position="71"/>
    </location>
</feature>
<feature type="signal peptide" evidence="2">
    <location>
        <begin position="1"/>
        <end position="24"/>
    </location>
</feature>
<name>S9PKV6_CYSF2</name>
<dbReference type="OrthoDB" id="5520496at2"/>
<dbReference type="Proteomes" id="UP000011682">
    <property type="component" value="Unassembled WGS sequence"/>
</dbReference>
<dbReference type="Pfam" id="PF20533">
    <property type="entry name" value="DUF6748"/>
    <property type="match status" value="1"/>
</dbReference>
<feature type="compositionally biased region" description="Low complexity" evidence="1">
    <location>
        <begin position="58"/>
        <end position="71"/>
    </location>
</feature>
<dbReference type="InterPro" id="IPR046636">
    <property type="entry name" value="DUF6748"/>
</dbReference>
<sequence length="166" mass="16926">MTARRPLLAATLALGLLAGCSRNAPPPASQPSESGGTPPAQTDKPATETPTPPPADTPPAGSNAAETAATQQSATYYVRDSGIRCIAPPCPAFIATRVDKPDEDGLQVTELDLNALGLSQEKVDSLMEATHTAPGIKVEAILGIGASVGPAGHAKILRISRVLDSK</sequence>
<gene>
    <name evidence="4" type="ORF">D187_000323</name>
</gene>
<accession>S9PKV6</accession>
<keyword evidence="2" id="KW-0732">Signal</keyword>
<evidence type="ECO:0000313" key="5">
    <source>
        <dbReference type="Proteomes" id="UP000011682"/>
    </source>
</evidence>
<evidence type="ECO:0000259" key="3">
    <source>
        <dbReference type="Pfam" id="PF20533"/>
    </source>
</evidence>
<dbReference type="AlphaFoldDB" id="S9PKV6"/>
<feature type="chain" id="PRO_5004567581" evidence="2">
    <location>
        <begin position="25"/>
        <end position="166"/>
    </location>
</feature>
<reference evidence="4" key="1">
    <citation type="submission" date="2013-05" db="EMBL/GenBank/DDBJ databases">
        <title>Genome assembly of Cystobacter fuscus DSM 2262.</title>
        <authorList>
            <person name="Sharma G."/>
            <person name="Khatri I."/>
            <person name="Kaur C."/>
            <person name="Mayilraj S."/>
            <person name="Subramanian S."/>
        </authorList>
    </citation>
    <scope>NUCLEOTIDE SEQUENCE [LARGE SCALE GENOMIC DNA]</scope>
    <source>
        <strain evidence="4">DSM 2262</strain>
    </source>
</reference>
<comment type="caution">
    <text evidence="4">The sequence shown here is derived from an EMBL/GenBank/DDBJ whole genome shotgun (WGS) entry which is preliminary data.</text>
</comment>
<proteinExistence type="predicted"/>
<dbReference type="EMBL" id="ANAH02000001">
    <property type="protein sequence ID" value="EPX64900.1"/>
    <property type="molecule type" value="Genomic_DNA"/>
</dbReference>
<evidence type="ECO:0000256" key="1">
    <source>
        <dbReference type="SAM" id="MobiDB-lite"/>
    </source>
</evidence>
<keyword evidence="5" id="KW-1185">Reference proteome</keyword>
<keyword evidence="4" id="KW-0449">Lipoprotein</keyword>
<protein>
    <submittedName>
        <fullName evidence="4">Lipoprotein</fullName>
    </submittedName>
</protein>
<evidence type="ECO:0000256" key="2">
    <source>
        <dbReference type="SAM" id="SignalP"/>
    </source>
</evidence>
<dbReference type="RefSeq" id="WP_002622156.1">
    <property type="nucleotide sequence ID" value="NZ_ANAH02000001.1"/>
</dbReference>